<feature type="domain" description="Pentatricopeptide repeat-containing protein-mitochondrial" evidence="6">
    <location>
        <begin position="250"/>
        <end position="380"/>
    </location>
</feature>
<dbReference type="Pfam" id="PF23276">
    <property type="entry name" value="TPR_24"/>
    <property type="match status" value="1"/>
</dbReference>
<evidence type="ECO:0000259" key="6">
    <source>
        <dbReference type="Pfam" id="PF23276"/>
    </source>
</evidence>
<proteinExistence type="inferred from homology"/>
<comment type="subunit">
    <text evidence="4">Binds to mitochondrial small subunit 15S rRNA.</text>
</comment>
<protein>
    <recommendedName>
        <fullName evidence="6">Pentatricopeptide repeat-containing protein-mitochondrial domain-containing protein</fullName>
    </recommendedName>
</protein>
<evidence type="ECO:0000256" key="3">
    <source>
        <dbReference type="ARBA" id="ARBA00044493"/>
    </source>
</evidence>
<organism evidence="7 8">
    <name type="scientific">Mycena metata</name>
    <dbReference type="NCBI Taxonomy" id="1033252"/>
    <lineage>
        <taxon>Eukaryota</taxon>
        <taxon>Fungi</taxon>
        <taxon>Dikarya</taxon>
        <taxon>Basidiomycota</taxon>
        <taxon>Agaricomycotina</taxon>
        <taxon>Agaricomycetes</taxon>
        <taxon>Agaricomycetidae</taxon>
        <taxon>Agaricales</taxon>
        <taxon>Marasmiineae</taxon>
        <taxon>Mycenaceae</taxon>
        <taxon>Mycena</taxon>
    </lineage>
</organism>
<accession>A0AAD7P0T5</accession>
<gene>
    <name evidence="7" type="ORF">B0H16DRAFT_1495224</name>
</gene>
<dbReference type="InterPro" id="IPR002885">
    <property type="entry name" value="PPR_rpt"/>
</dbReference>
<comment type="function">
    <text evidence="3">Regulates mitochondrial small subunit maturation by controlling 15S rRNA 5'-end processing. Localizes to the 5' precursor of the 15S rRNA in a position that is subsequently occupied by mS47 in the mature yeast mtSSU. Uses structure and sequence-specific RNA recognition, binding to a single-stranded region of the precursor and specifically recognizing bases -6 to -1. The exchange of Ccm1 for mS47 is coupled to the irreversible removal of precursor rRNA that is accompanied by conformational changes of the mitoribosomal proteins uS5m and mS26. These conformational changes signal completion of 5'-end rRNA processing through protection of the mature 5'-end of the 15S rRNA and stabilization of mS47. The removal of the 5' precursor together with the dissociation of Ccm1 may be catalyzed by the 5'-3' exoribonuclease Pet127. Involved in the specific removal of group I introns in mitochondrial encoded transcripts.</text>
</comment>
<dbReference type="InterPro" id="IPR011990">
    <property type="entry name" value="TPR-like_helical_dom_sf"/>
</dbReference>
<dbReference type="PROSITE" id="PS51375">
    <property type="entry name" value="PPR"/>
    <property type="match status" value="3"/>
</dbReference>
<dbReference type="Gene3D" id="1.25.40.10">
    <property type="entry name" value="Tetratricopeptide repeat domain"/>
    <property type="match status" value="4"/>
</dbReference>
<evidence type="ECO:0000256" key="2">
    <source>
        <dbReference type="ARBA" id="ARBA00022737"/>
    </source>
</evidence>
<reference evidence="7" key="1">
    <citation type="submission" date="2023-03" db="EMBL/GenBank/DDBJ databases">
        <title>Massive genome expansion in bonnet fungi (Mycena s.s.) driven by repeated elements and novel gene families across ecological guilds.</title>
        <authorList>
            <consortium name="Lawrence Berkeley National Laboratory"/>
            <person name="Harder C.B."/>
            <person name="Miyauchi S."/>
            <person name="Viragh M."/>
            <person name="Kuo A."/>
            <person name="Thoen E."/>
            <person name="Andreopoulos B."/>
            <person name="Lu D."/>
            <person name="Skrede I."/>
            <person name="Drula E."/>
            <person name="Henrissat B."/>
            <person name="Morin E."/>
            <person name="Kohler A."/>
            <person name="Barry K."/>
            <person name="LaButti K."/>
            <person name="Morin E."/>
            <person name="Salamov A."/>
            <person name="Lipzen A."/>
            <person name="Mereny Z."/>
            <person name="Hegedus B."/>
            <person name="Baldrian P."/>
            <person name="Stursova M."/>
            <person name="Weitz H."/>
            <person name="Taylor A."/>
            <person name="Grigoriev I.V."/>
            <person name="Nagy L.G."/>
            <person name="Martin F."/>
            <person name="Kauserud H."/>
        </authorList>
    </citation>
    <scope>NUCLEOTIDE SEQUENCE</scope>
    <source>
        <strain evidence="7">CBHHK182m</strain>
    </source>
</reference>
<evidence type="ECO:0000256" key="5">
    <source>
        <dbReference type="PROSITE-ProRule" id="PRU00708"/>
    </source>
</evidence>
<name>A0AAD7P0T5_9AGAR</name>
<feature type="repeat" description="PPR" evidence="5">
    <location>
        <begin position="142"/>
        <end position="176"/>
    </location>
</feature>
<keyword evidence="2" id="KW-0677">Repeat</keyword>
<comment type="caution">
    <text evidence="7">The sequence shown here is derived from an EMBL/GenBank/DDBJ whole genome shotgun (WGS) entry which is preliminary data.</text>
</comment>
<keyword evidence="8" id="KW-1185">Reference proteome</keyword>
<evidence type="ECO:0000313" key="8">
    <source>
        <dbReference type="Proteomes" id="UP001215598"/>
    </source>
</evidence>
<evidence type="ECO:0000313" key="7">
    <source>
        <dbReference type="EMBL" id="KAJ7783073.1"/>
    </source>
</evidence>
<dbReference type="Pfam" id="PF01535">
    <property type="entry name" value="PPR"/>
    <property type="match status" value="1"/>
</dbReference>
<comment type="similarity">
    <text evidence="1">Belongs to the CCM1 family.</text>
</comment>
<evidence type="ECO:0000256" key="4">
    <source>
        <dbReference type="ARBA" id="ARBA00044511"/>
    </source>
</evidence>
<dbReference type="PANTHER" id="PTHR47447:SF23">
    <property type="entry name" value="PENTACOTRIPEPTIDE-REPEAT REGION OF PRORP DOMAIN-CONTAINING PROTEIN"/>
    <property type="match status" value="1"/>
</dbReference>
<feature type="repeat" description="PPR" evidence="5">
    <location>
        <begin position="390"/>
        <end position="424"/>
    </location>
</feature>
<dbReference type="Pfam" id="PF13812">
    <property type="entry name" value="PPR_3"/>
    <property type="match status" value="2"/>
</dbReference>
<dbReference type="Proteomes" id="UP001215598">
    <property type="component" value="Unassembled WGS sequence"/>
</dbReference>
<dbReference type="AlphaFoldDB" id="A0AAD7P0T5"/>
<evidence type="ECO:0000256" key="1">
    <source>
        <dbReference type="ARBA" id="ARBA00006192"/>
    </source>
</evidence>
<dbReference type="InterPro" id="IPR057027">
    <property type="entry name" value="TPR_mt"/>
</dbReference>
<sequence>MLLRRIVREKKGVLFCVRRHASADSGLRAQPWAFRENADTFYDDTAAFQKTKNRTTLLLCLAAEMKQKGIAPTLLTYNTLLRAFAPGGFAPASLAILEDMLSMDVPPDVKSFNYIIEAHRTEPISTLSFILARMEALGIAPNATTFTLLITRFVAEGNLEVSLQHLHAMKARNLLPEVAAAQAVIVLAANQGYPRLALDLVASFEKESVRKVENSVWLACLYSSAANLYAEGVSKSWYTLVADLAVSPDEGLCTLVLHTAARNGLPDLATDALRVLKVLDVPWMEYHLAPLFEAFCRAEQYQEAFSTLAIMRQNAIDPAQTTAFPIVQLVKKRPEMLDELWEVLNQMNKEGKQIDPSATCALLVASDATQPLSRTLADYNMLRSWGLGPSTETFNIFVDACIHAGNVDYGELAYKQLKEAGITPDHDAYARMITLHVNHEVYDDSFVYLEQMQEAGHLPGRHLYESLVLRCAAAGDDRYLLVLDEMKEVGHIPTPEFLLHCSELHARGRAAQQAALTRSRAEALKDSLGHPGMDGVAQKFIETGGLQIPDQK</sequence>
<dbReference type="EMBL" id="JARKIB010000003">
    <property type="protein sequence ID" value="KAJ7783073.1"/>
    <property type="molecule type" value="Genomic_DNA"/>
</dbReference>
<feature type="repeat" description="PPR" evidence="5">
    <location>
        <begin position="73"/>
        <end position="107"/>
    </location>
</feature>
<dbReference type="PANTHER" id="PTHR47447">
    <property type="entry name" value="OS03G0856100 PROTEIN"/>
    <property type="match status" value="1"/>
</dbReference>
<dbReference type="NCBIfam" id="TIGR00756">
    <property type="entry name" value="PPR"/>
    <property type="match status" value="1"/>
</dbReference>